<dbReference type="InterPro" id="IPR027705">
    <property type="entry name" value="Flotillin_fam"/>
</dbReference>
<feature type="region of interest" description="Disordered" evidence="5">
    <location>
        <begin position="486"/>
        <end position="506"/>
    </location>
</feature>
<dbReference type="CDD" id="cd03399">
    <property type="entry name" value="SPFH_flotillin"/>
    <property type="match status" value="1"/>
</dbReference>
<gene>
    <name evidence="8" type="ORF">EDD42_2181</name>
</gene>
<keyword evidence="9" id="KW-1185">Reference proteome</keyword>
<evidence type="ECO:0000259" key="7">
    <source>
        <dbReference type="SMART" id="SM00244"/>
    </source>
</evidence>
<dbReference type="AlphaFoldDB" id="A0A3N2C3J4"/>
<evidence type="ECO:0000256" key="3">
    <source>
        <dbReference type="ARBA" id="ARBA00023136"/>
    </source>
</evidence>
<feature type="coiled-coil region" evidence="4">
    <location>
        <begin position="264"/>
        <end position="293"/>
    </location>
</feature>
<dbReference type="Pfam" id="PF01145">
    <property type="entry name" value="Band_7"/>
    <property type="match status" value="1"/>
</dbReference>
<protein>
    <submittedName>
        <fullName evidence="8">Flotillin</fullName>
    </submittedName>
</protein>
<evidence type="ECO:0000313" key="9">
    <source>
        <dbReference type="Proteomes" id="UP000266915"/>
    </source>
</evidence>
<keyword evidence="6" id="KW-0812">Transmembrane</keyword>
<dbReference type="Pfam" id="PF15975">
    <property type="entry name" value="Flot"/>
    <property type="match status" value="1"/>
</dbReference>
<dbReference type="RefSeq" id="WP_064295482.1">
    <property type="nucleotide sequence ID" value="NZ_FXAP01000009.1"/>
</dbReference>
<dbReference type="EMBL" id="RKHL01000001">
    <property type="protein sequence ID" value="ROR82097.1"/>
    <property type="molecule type" value="Genomic_DNA"/>
</dbReference>
<evidence type="ECO:0000313" key="8">
    <source>
        <dbReference type="EMBL" id="ROR82097.1"/>
    </source>
</evidence>
<dbReference type="GO" id="GO:0005886">
    <property type="term" value="C:plasma membrane"/>
    <property type="evidence" value="ECO:0007669"/>
    <property type="project" value="TreeGrafter"/>
</dbReference>
<evidence type="ECO:0000256" key="5">
    <source>
        <dbReference type="SAM" id="MobiDB-lite"/>
    </source>
</evidence>
<evidence type="ECO:0000256" key="2">
    <source>
        <dbReference type="ARBA" id="ARBA00007161"/>
    </source>
</evidence>
<accession>A0A3N2C3J4</accession>
<reference evidence="8 9" key="1">
    <citation type="submission" date="2018-11" db="EMBL/GenBank/DDBJ databases">
        <title>Sequencing the genomes of 1000 actinobacteria strains.</title>
        <authorList>
            <person name="Klenk H.-P."/>
        </authorList>
    </citation>
    <scope>NUCLEOTIDE SEQUENCE [LARGE SCALE GENOMIC DNA]</scope>
    <source>
        <strain evidence="8 9">DSM 14012</strain>
    </source>
</reference>
<comment type="subcellular location">
    <subcellularLocation>
        <location evidence="1">Membrane</location>
    </subcellularLocation>
</comment>
<keyword evidence="3 6" id="KW-0472">Membrane</keyword>
<dbReference type="InterPro" id="IPR001107">
    <property type="entry name" value="Band_7"/>
</dbReference>
<dbReference type="GO" id="GO:0002020">
    <property type="term" value="F:protease binding"/>
    <property type="evidence" value="ECO:0007669"/>
    <property type="project" value="TreeGrafter"/>
</dbReference>
<dbReference type="SMART" id="SM00244">
    <property type="entry name" value="PHB"/>
    <property type="match status" value="1"/>
</dbReference>
<comment type="caution">
    <text evidence="8">The sequence shown here is derived from an EMBL/GenBank/DDBJ whole genome shotgun (WGS) entry which is preliminary data.</text>
</comment>
<dbReference type="SUPFAM" id="SSF117892">
    <property type="entry name" value="Band 7/SPFH domain"/>
    <property type="match status" value="1"/>
</dbReference>
<dbReference type="GO" id="GO:0072659">
    <property type="term" value="P:protein localization to plasma membrane"/>
    <property type="evidence" value="ECO:0007669"/>
    <property type="project" value="TreeGrafter"/>
</dbReference>
<dbReference type="Gene3D" id="3.30.479.30">
    <property type="entry name" value="Band 7 domain"/>
    <property type="match status" value="1"/>
</dbReference>
<dbReference type="Proteomes" id="UP000266915">
    <property type="component" value="Unassembled WGS sequence"/>
</dbReference>
<evidence type="ECO:0000256" key="1">
    <source>
        <dbReference type="ARBA" id="ARBA00004370"/>
    </source>
</evidence>
<organism evidence="8 9">
    <name type="scientific">Plantibacter flavus</name>
    <dbReference type="NCBI Taxonomy" id="150123"/>
    <lineage>
        <taxon>Bacteria</taxon>
        <taxon>Bacillati</taxon>
        <taxon>Actinomycetota</taxon>
        <taxon>Actinomycetes</taxon>
        <taxon>Micrococcales</taxon>
        <taxon>Microbacteriaceae</taxon>
        <taxon>Plantibacter</taxon>
    </lineage>
</organism>
<sequence>MDFITTNITVIAVIALVVVALAIVAFVAGRIKRVPPNQALVIVGRGAGAKTGEPDGGQRVVIGGRVFIWPILQQGFPISLEQRQIGIVVEGVDTNFIKVAIQASVNFKVSGTPEGVRRAAQRFLSQQGSLTQIIQQSLEGSLRSIIGNMPIKEIISNRNALSEAVVEATKTDLAEQGLQVDLLNISDISTPGTNYLADLGRAENALARQNAEIKEAETARASEFARIEAAEQVAERQKALSLKQATIKAETDRANAEAEASGQLATAQQDRLVAEQEREALAEKAKVEQERLDIEVRKPAEADAYATVQRAQAARDAANAATEADAFKRKTIAEANKVAAVQDAQAAAESVRLAGTAERDKQIALAEGIRAQGDAKASAVAAEGLAEAEAIDAKAEALKKYGEAGLASEIIARLPEITRAVSEPLGNISNLTVISTEGASAVTKTVGQVVSEVPKVVKDITGLDLSALLGGVAGGALGENLQQAMSDNAAAAAKRQPKTPASPDAV</sequence>
<keyword evidence="4" id="KW-0175">Coiled coil</keyword>
<feature type="domain" description="Band 7" evidence="7">
    <location>
        <begin position="29"/>
        <end position="202"/>
    </location>
</feature>
<dbReference type="PANTHER" id="PTHR13806:SF46">
    <property type="entry name" value="FLOTILLIN-1-RELATED"/>
    <property type="match status" value="1"/>
</dbReference>
<comment type="similarity">
    <text evidence="2">Belongs to the band 7/mec-2 family. Flotillin subfamily.</text>
</comment>
<evidence type="ECO:0000256" key="4">
    <source>
        <dbReference type="SAM" id="Coils"/>
    </source>
</evidence>
<evidence type="ECO:0000256" key="6">
    <source>
        <dbReference type="SAM" id="Phobius"/>
    </source>
</evidence>
<name>A0A3N2C3J4_9MICO</name>
<keyword evidence="6" id="KW-1133">Transmembrane helix</keyword>
<feature type="transmembrane region" description="Helical" evidence="6">
    <location>
        <begin position="6"/>
        <end position="28"/>
    </location>
</feature>
<dbReference type="PANTHER" id="PTHR13806">
    <property type="entry name" value="FLOTILLIN-RELATED"/>
    <property type="match status" value="1"/>
</dbReference>
<dbReference type="InterPro" id="IPR031905">
    <property type="entry name" value="Flotillin_C"/>
</dbReference>
<dbReference type="InterPro" id="IPR036013">
    <property type="entry name" value="Band_7/SPFH_dom_sf"/>
</dbReference>
<proteinExistence type="inferred from homology"/>